<proteinExistence type="predicted"/>
<organism evidence="1 2">
    <name type="scientific">Agrobacterium fabrum</name>
    <dbReference type="NCBI Taxonomy" id="1176649"/>
    <lineage>
        <taxon>Bacteria</taxon>
        <taxon>Pseudomonadati</taxon>
        <taxon>Pseudomonadota</taxon>
        <taxon>Alphaproteobacteria</taxon>
        <taxon>Hyphomicrobiales</taxon>
        <taxon>Rhizobiaceae</taxon>
        <taxon>Rhizobium/Agrobacterium group</taxon>
        <taxon>Agrobacterium</taxon>
        <taxon>Agrobacterium tumefaciens complex</taxon>
    </lineage>
</organism>
<evidence type="ECO:0000313" key="1">
    <source>
        <dbReference type="EMBL" id="PZP44272.1"/>
    </source>
</evidence>
<dbReference type="Proteomes" id="UP000249769">
    <property type="component" value="Unassembled WGS sequence"/>
</dbReference>
<reference evidence="1 2" key="1">
    <citation type="submission" date="2017-08" db="EMBL/GenBank/DDBJ databases">
        <title>Infants hospitalized years apart are colonized by the same room-sourced microbial strains.</title>
        <authorList>
            <person name="Brooks B."/>
            <person name="Olm M.R."/>
            <person name="Firek B.A."/>
            <person name="Baker R."/>
            <person name="Thomas B.C."/>
            <person name="Morowitz M.J."/>
            <person name="Banfield J.F."/>
        </authorList>
    </citation>
    <scope>NUCLEOTIDE SEQUENCE [LARGE SCALE GENOMIC DNA]</scope>
    <source>
        <strain evidence="1">S2_009_000_R2_73</strain>
    </source>
</reference>
<dbReference type="EMBL" id="QFOL01000374">
    <property type="protein sequence ID" value="PZP44272.1"/>
    <property type="molecule type" value="Genomic_DNA"/>
</dbReference>
<accession>A0A2W5GLY4</accession>
<feature type="non-terminal residue" evidence="1">
    <location>
        <position position="69"/>
    </location>
</feature>
<protein>
    <submittedName>
        <fullName evidence="1">Uncharacterized protein</fullName>
    </submittedName>
</protein>
<sequence>MPPAFSLRDPQLEALCQEEPTGFVLVRPLFEGAAGKRDGTGQGYGSHCHEIRRHVRREPRTHSQCRTAC</sequence>
<gene>
    <name evidence="1" type="ORF">DI595_20255</name>
</gene>
<comment type="caution">
    <text evidence="1">The sequence shown here is derived from an EMBL/GenBank/DDBJ whole genome shotgun (WGS) entry which is preliminary data.</text>
</comment>
<dbReference type="AlphaFoldDB" id="A0A2W5GLY4"/>
<name>A0A2W5GLY4_9HYPH</name>
<evidence type="ECO:0000313" key="2">
    <source>
        <dbReference type="Proteomes" id="UP000249769"/>
    </source>
</evidence>